<dbReference type="Gene3D" id="3.20.20.80">
    <property type="entry name" value="Glycosidases"/>
    <property type="match status" value="2"/>
</dbReference>
<dbReference type="SMART" id="SM00636">
    <property type="entry name" value="Glyco_18"/>
    <property type="match status" value="1"/>
</dbReference>
<reference evidence="3" key="1">
    <citation type="submission" date="2016-11" db="UniProtKB">
        <authorList>
            <consortium name="WormBaseParasite"/>
        </authorList>
    </citation>
    <scope>IDENTIFICATION</scope>
</reference>
<dbReference type="SUPFAM" id="SSF51445">
    <property type="entry name" value="(Trans)glycosidases"/>
    <property type="match status" value="1"/>
</dbReference>
<dbReference type="InterPro" id="IPR001223">
    <property type="entry name" value="Glyco_hydro18_cat"/>
</dbReference>
<keyword evidence="2" id="KW-1185">Reference proteome</keyword>
<sequence>MVFADTEKRRSFIGSLTTFLTANKIDGLEIIWTFPFAELTDRVNMVTFFKELREELTNLEHKTNRTDPYVISMLTPQVLWKQLEGYDLDGILKYADFLNVVSYEFYGPWSQKEGAFTGPVGPLYGGKRGNIDDTMRVHTCETMKPSQLTLGIPLFGKFWKNVKEEKINQTETLCKKEICRIADPVDISDLWREAELENEKPEGGLISWNDRENDEVGIFWDRSQAKWHNISKSAFIWRPKERVLITFETKESIEEKVKYAIEKNMGGINLWSLNMDDEMDTVLNLVSSMNMCNTKPKNQIMYNC</sequence>
<accession>A0A1I7UCF6</accession>
<dbReference type="eggNOG" id="KOG2806">
    <property type="taxonomic scope" value="Eukaryota"/>
</dbReference>
<evidence type="ECO:0000313" key="2">
    <source>
        <dbReference type="Proteomes" id="UP000095282"/>
    </source>
</evidence>
<dbReference type="AlphaFoldDB" id="A0A1I7UCF6"/>
<dbReference type="PANTHER" id="PTHR46073:SF12">
    <property type="entry name" value="GH18 DOMAIN-CONTAINING PROTEIN"/>
    <property type="match status" value="1"/>
</dbReference>
<proteinExistence type="predicted"/>
<dbReference type="GO" id="GO:0008061">
    <property type="term" value="F:chitin binding"/>
    <property type="evidence" value="ECO:0007669"/>
    <property type="project" value="InterPro"/>
</dbReference>
<dbReference type="InterPro" id="IPR011583">
    <property type="entry name" value="Chitinase_II/V-like_cat"/>
</dbReference>
<protein>
    <submittedName>
        <fullName evidence="3">Glyco_18 domain-containing protein</fullName>
    </submittedName>
</protein>
<dbReference type="STRING" id="1561998.A0A1I7UCF6"/>
<dbReference type="GO" id="GO:0005975">
    <property type="term" value="P:carbohydrate metabolic process"/>
    <property type="evidence" value="ECO:0007669"/>
    <property type="project" value="InterPro"/>
</dbReference>
<evidence type="ECO:0000313" key="3">
    <source>
        <dbReference type="WBParaSite" id="Csp11.Scaffold629.g7927.t1"/>
    </source>
</evidence>
<dbReference type="Proteomes" id="UP000095282">
    <property type="component" value="Unplaced"/>
</dbReference>
<dbReference type="InterPro" id="IPR017853">
    <property type="entry name" value="GH"/>
</dbReference>
<evidence type="ECO:0000259" key="1">
    <source>
        <dbReference type="PROSITE" id="PS51910"/>
    </source>
</evidence>
<dbReference type="Pfam" id="PF00704">
    <property type="entry name" value="Glyco_hydro_18"/>
    <property type="match status" value="1"/>
</dbReference>
<feature type="domain" description="GH18" evidence="1">
    <location>
        <begin position="1"/>
        <end position="293"/>
    </location>
</feature>
<dbReference type="WBParaSite" id="Csp11.Scaffold629.g7927.t1">
    <property type="protein sequence ID" value="Csp11.Scaffold629.g7927.t1"/>
    <property type="gene ID" value="Csp11.Scaffold629.g7927"/>
</dbReference>
<organism evidence="2 3">
    <name type="scientific">Caenorhabditis tropicalis</name>
    <dbReference type="NCBI Taxonomy" id="1561998"/>
    <lineage>
        <taxon>Eukaryota</taxon>
        <taxon>Metazoa</taxon>
        <taxon>Ecdysozoa</taxon>
        <taxon>Nematoda</taxon>
        <taxon>Chromadorea</taxon>
        <taxon>Rhabditida</taxon>
        <taxon>Rhabditina</taxon>
        <taxon>Rhabditomorpha</taxon>
        <taxon>Rhabditoidea</taxon>
        <taxon>Rhabditidae</taxon>
        <taxon>Peloderinae</taxon>
        <taxon>Caenorhabditis</taxon>
    </lineage>
</organism>
<dbReference type="PROSITE" id="PS51910">
    <property type="entry name" value="GH18_2"/>
    <property type="match status" value="1"/>
</dbReference>
<name>A0A1I7UCF6_9PELO</name>
<dbReference type="PANTHER" id="PTHR46073">
    <property type="entry name" value="CHITINASE"/>
    <property type="match status" value="1"/>
</dbReference>